<keyword evidence="3" id="KW-1185">Reference proteome</keyword>
<feature type="chain" id="PRO_5015187687" evidence="1">
    <location>
        <begin position="16"/>
        <end position="67"/>
    </location>
</feature>
<keyword evidence="1" id="KW-0732">Signal</keyword>
<evidence type="ECO:0000313" key="3">
    <source>
        <dbReference type="Proteomes" id="UP000238479"/>
    </source>
</evidence>
<dbReference type="Proteomes" id="UP000238479">
    <property type="component" value="Chromosome 3"/>
</dbReference>
<protein>
    <submittedName>
        <fullName evidence="2">Uncharacterized protein</fullName>
    </submittedName>
</protein>
<dbReference type="AlphaFoldDB" id="A0A2P6RCV9"/>
<name>A0A2P6RCV9_ROSCH</name>
<feature type="signal peptide" evidence="1">
    <location>
        <begin position="1"/>
        <end position="15"/>
    </location>
</feature>
<evidence type="ECO:0000313" key="2">
    <source>
        <dbReference type="EMBL" id="PRQ44261.1"/>
    </source>
</evidence>
<accession>A0A2P6RCV9</accession>
<gene>
    <name evidence="2" type="ORF">RchiOBHm_Chr3g0477301</name>
</gene>
<organism evidence="2 3">
    <name type="scientific">Rosa chinensis</name>
    <name type="common">China rose</name>
    <dbReference type="NCBI Taxonomy" id="74649"/>
    <lineage>
        <taxon>Eukaryota</taxon>
        <taxon>Viridiplantae</taxon>
        <taxon>Streptophyta</taxon>
        <taxon>Embryophyta</taxon>
        <taxon>Tracheophyta</taxon>
        <taxon>Spermatophyta</taxon>
        <taxon>Magnoliopsida</taxon>
        <taxon>eudicotyledons</taxon>
        <taxon>Gunneridae</taxon>
        <taxon>Pentapetalae</taxon>
        <taxon>rosids</taxon>
        <taxon>fabids</taxon>
        <taxon>Rosales</taxon>
        <taxon>Rosaceae</taxon>
        <taxon>Rosoideae</taxon>
        <taxon>Rosoideae incertae sedis</taxon>
        <taxon>Rosa</taxon>
    </lineage>
</organism>
<dbReference type="Gramene" id="PRQ44261">
    <property type="protein sequence ID" value="PRQ44261"/>
    <property type="gene ID" value="RchiOBHm_Chr3g0477301"/>
</dbReference>
<sequence>MVWIILTILKLKVHAQMKCHRQDFFHLAFILAPLRSFLGRKYFKVAALNFEVCLVTFASNSHLSFFP</sequence>
<comment type="caution">
    <text evidence="2">The sequence shown here is derived from an EMBL/GenBank/DDBJ whole genome shotgun (WGS) entry which is preliminary data.</text>
</comment>
<reference evidence="2 3" key="1">
    <citation type="journal article" date="2018" name="Nat. Genet.">
        <title>The Rosa genome provides new insights in the design of modern roses.</title>
        <authorList>
            <person name="Bendahmane M."/>
        </authorList>
    </citation>
    <scope>NUCLEOTIDE SEQUENCE [LARGE SCALE GENOMIC DNA]</scope>
    <source>
        <strain evidence="3">cv. Old Blush</strain>
    </source>
</reference>
<proteinExistence type="predicted"/>
<dbReference type="EMBL" id="PDCK01000041">
    <property type="protein sequence ID" value="PRQ44261.1"/>
    <property type="molecule type" value="Genomic_DNA"/>
</dbReference>
<evidence type="ECO:0000256" key="1">
    <source>
        <dbReference type="SAM" id="SignalP"/>
    </source>
</evidence>